<dbReference type="InterPro" id="IPR035965">
    <property type="entry name" value="PAS-like_dom_sf"/>
</dbReference>
<reference evidence="17 18" key="1">
    <citation type="submission" date="2018-11" db="EMBL/GenBank/DDBJ databases">
        <authorList>
            <person name="Jang G.I."/>
            <person name="Hwang C.Y."/>
        </authorList>
    </citation>
    <scope>NUCLEOTIDE SEQUENCE [LARGE SCALE GENOMIC DNA]</scope>
    <source>
        <strain evidence="17 18">SSM26</strain>
    </source>
</reference>
<evidence type="ECO:0000256" key="3">
    <source>
        <dbReference type="ARBA" id="ARBA00022481"/>
    </source>
</evidence>
<keyword evidence="8 13" id="KW-0472">Membrane</keyword>
<keyword evidence="6 13" id="KW-0812">Transmembrane</keyword>
<evidence type="ECO:0000256" key="11">
    <source>
        <dbReference type="PROSITE-ProRule" id="PRU00284"/>
    </source>
</evidence>
<dbReference type="SUPFAM" id="SSF58104">
    <property type="entry name" value="Methyl-accepting chemotaxis protein (MCP) signaling domain"/>
    <property type="match status" value="1"/>
</dbReference>
<dbReference type="PANTHER" id="PTHR32089">
    <property type="entry name" value="METHYL-ACCEPTING CHEMOTAXIS PROTEIN MCPB"/>
    <property type="match status" value="1"/>
</dbReference>
<dbReference type="Pfam" id="PF08447">
    <property type="entry name" value="PAS_3"/>
    <property type="match status" value="1"/>
</dbReference>
<name>A0ABX9XJJ3_9PSED</name>
<feature type="transmembrane region" description="Helical" evidence="13">
    <location>
        <begin position="151"/>
        <end position="169"/>
    </location>
</feature>
<evidence type="ECO:0000256" key="9">
    <source>
        <dbReference type="ARBA" id="ARBA00023224"/>
    </source>
</evidence>
<keyword evidence="9 11" id="KW-0807">Transducer</keyword>
<dbReference type="EMBL" id="RKKU01000005">
    <property type="protein sequence ID" value="ROZ86306.1"/>
    <property type="molecule type" value="Genomic_DNA"/>
</dbReference>
<evidence type="ECO:0000256" key="13">
    <source>
        <dbReference type="SAM" id="Phobius"/>
    </source>
</evidence>
<dbReference type="Gene3D" id="3.30.450.20">
    <property type="entry name" value="PAS domain"/>
    <property type="match status" value="1"/>
</dbReference>
<comment type="caution">
    <text evidence="17">The sequence shown here is derived from an EMBL/GenBank/DDBJ whole genome shotgun (WGS) entry which is preliminary data.</text>
</comment>
<keyword evidence="3" id="KW-0488">Methylation</keyword>
<dbReference type="InterPro" id="IPR000727">
    <property type="entry name" value="T_SNARE_dom"/>
</dbReference>
<dbReference type="PROSITE" id="PS50111">
    <property type="entry name" value="CHEMOTAXIS_TRANSDUC_2"/>
    <property type="match status" value="1"/>
</dbReference>
<dbReference type="PROSITE" id="PS50192">
    <property type="entry name" value="T_SNARE"/>
    <property type="match status" value="1"/>
</dbReference>
<organism evidence="17 18">
    <name type="scientific">Pseudomonas neustonica</name>
    <dbReference type="NCBI Taxonomy" id="2487346"/>
    <lineage>
        <taxon>Bacteria</taxon>
        <taxon>Pseudomonadati</taxon>
        <taxon>Pseudomonadota</taxon>
        <taxon>Gammaproteobacteria</taxon>
        <taxon>Pseudomonadales</taxon>
        <taxon>Pseudomonadaceae</taxon>
        <taxon>Pseudomonas</taxon>
    </lineage>
</organism>
<evidence type="ECO:0000256" key="5">
    <source>
        <dbReference type="ARBA" id="ARBA00022519"/>
    </source>
</evidence>
<dbReference type="Gene3D" id="1.10.287.950">
    <property type="entry name" value="Methyl-accepting chemotaxis protein"/>
    <property type="match status" value="1"/>
</dbReference>
<dbReference type="InterPro" id="IPR000014">
    <property type="entry name" value="PAS"/>
</dbReference>
<evidence type="ECO:0000256" key="12">
    <source>
        <dbReference type="SAM" id="MobiDB-lite"/>
    </source>
</evidence>
<dbReference type="NCBIfam" id="TIGR00229">
    <property type="entry name" value="sensory_box"/>
    <property type="match status" value="1"/>
</dbReference>
<dbReference type="SUPFAM" id="SSF55785">
    <property type="entry name" value="PYP-like sensor domain (PAS domain)"/>
    <property type="match status" value="1"/>
</dbReference>
<evidence type="ECO:0000313" key="18">
    <source>
        <dbReference type="Proteomes" id="UP000275199"/>
    </source>
</evidence>
<dbReference type="PRINTS" id="PR00260">
    <property type="entry name" value="CHEMTRNSDUCR"/>
</dbReference>
<feature type="domain" description="PAS" evidence="15">
    <location>
        <begin position="30"/>
        <end position="76"/>
    </location>
</feature>
<feature type="domain" description="Methyl-accepting transducer" evidence="14">
    <location>
        <begin position="250"/>
        <end position="486"/>
    </location>
</feature>
<feature type="region of interest" description="Disordered" evidence="12">
    <location>
        <begin position="304"/>
        <end position="323"/>
    </location>
</feature>
<dbReference type="RefSeq" id="WP_123888734.1">
    <property type="nucleotide sequence ID" value="NZ_RKKU01000005.1"/>
</dbReference>
<sequence>MRENLPVSGRNLELPASANILSTTSPQSHITYVNHDFIKISGFTEEELIGQPHNIVRHPDMPTHAFEHMWSTLKSGRSWMGLVKNRCKNGDHYWVSAFVTPIKKKGEIVEFQSVRTKPAAEHVAAAEKAYAKLKSGKALATGPSVGLRLKMGFAVCASILVGVTGTALITGMPLFSSVLAITASAGLGSAAIVALLSPLERLTRMAKETAHNPLSQGLYTGRQDEFGQIEFALRMLEAETASVVGRIGDASEQLRKNAVSLLDDISSSKRLTAEQQAETDQIATAVTEMAASIQQVASNAQGAADAAEKADRETSSGQNLVTHTSQSITKLEAEIRQAAEVIDQLEGQSNDISKVLDVIRGIAEQTNLLALNAAIEAARAGEQGRGFAVVADEVRSLASRTQESTTDIQSMISALQAHALSAVTVMRHSSEQANASVSNAQEAANALNGIGLRVNEITEMNTQIATAVEQQGAVSEDINRSINSIKVTANTSVRTVQKNYESAEAVNRLSAAMSELAQQFWEKRR</sequence>
<keyword evidence="4" id="KW-0145">Chemotaxis</keyword>
<gene>
    <name evidence="17" type="ORF">EF096_06055</name>
</gene>
<dbReference type="SMART" id="SM00283">
    <property type="entry name" value="MA"/>
    <property type="match status" value="1"/>
</dbReference>
<evidence type="ECO:0000313" key="17">
    <source>
        <dbReference type="EMBL" id="ROZ86306.1"/>
    </source>
</evidence>
<dbReference type="CDD" id="cd00130">
    <property type="entry name" value="PAS"/>
    <property type="match status" value="1"/>
</dbReference>
<evidence type="ECO:0000256" key="8">
    <source>
        <dbReference type="ARBA" id="ARBA00023136"/>
    </source>
</evidence>
<feature type="transmembrane region" description="Helical" evidence="13">
    <location>
        <begin position="175"/>
        <end position="197"/>
    </location>
</feature>
<evidence type="ECO:0000256" key="4">
    <source>
        <dbReference type="ARBA" id="ARBA00022500"/>
    </source>
</evidence>
<evidence type="ECO:0000256" key="7">
    <source>
        <dbReference type="ARBA" id="ARBA00022989"/>
    </source>
</evidence>
<dbReference type="Proteomes" id="UP000275199">
    <property type="component" value="Unassembled WGS sequence"/>
</dbReference>
<keyword evidence="7 13" id="KW-1133">Transmembrane helix</keyword>
<keyword evidence="5" id="KW-0997">Cell inner membrane</keyword>
<feature type="domain" description="T-SNARE coiled-coil homology" evidence="16">
    <location>
        <begin position="437"/>
        <end position="499"/>
    </location>
</feature>
<evidence type="ECO:0000259" key="14">
    <source>
        <dbReference type="PROSITE" id="PS50111"/>
    </source>
</evidence>
<dbReference type="Pfam" id="PF00015">
    <property type="entry name" value="MCPsignal"/>
    <property type="match status" value="1"/>
</dbReference>
<evidence type="ECO:0000256" key="2">
    <source>
        <dbReference type="ARBA" id="ARBA00022475"/>
    </source>
</evidence>
<proteinExistence type="inferred from homology"/>
<dbReference type="PROSITE" id="PS50112">
    <property type="entry name" value="PAS"/>
    <property type="match status" value="1"/>
</dbReference>
<comment type="similarity">
    <text evidence="10">Belongs to the methyl-accepting chemotaxis (MCP) protein family.</text>
</comment>
<dbReference type="PANTHER" id="PTHR32089:SF74">
    <property type="entry name" value="METHYL-ACCEPTING CHEMOTAXIS PROTEIN AER"/>
    <property type="match status" value="1"/>
</dbReference>
<dbReference type="InterPro" id="IPR004090">
    <property type="entry name" value="Chemotax_Me-accpt_rcpt"/>
</dbReference>
<evidence type="ECO:0000256" key="6">
    <source>
        <dbReference type="ARBA" id="ARBA00022692"/>
    </source>
</evidence>
<accession>A0ABX9XJJ3</accession>
<evidence type="ECO:0000259" key="16">
    <source>
        <dbReference type="PROSITE" id="PS50192"/>
    </source>
</evidence>
<evidence type="ECO:0000256" key="10">
    <source>
        <dbReference type="ARBA" id="ARBA00029447"/>
    </source>
</evidence>
<keyword evidence="2" id="KW-1003">Cell membrane</keyword>
<evidence type="ECO:0000256" key="1">
    <source>
        <dbReference type="ARBA" id="ARBA00004429"/>
    </source>
</evidence>
<dbReference type="InterPro" id="IPR004089">
    <property type="entry name" value="MCPsignal_dom"/>
</dbReference>
<dbReference type="CDD" id="cd11386">
    <property type="entry name" value="MCP_signal"/>
    <property type="match status" value="1"/>
</dbReference>
<comment type="subcellular location">
    <subcellularLocation>
        <location evidence="1">Cell inner membrane</location>
        <topology evidence="1">Multi-pass membrane protein</topology>
    </subcellularLocation>
</comment>
<dbReference type="InterPro" id="IPR013655">
    <property type="entry name" value="PAS_fold_3"/>
</dbReference>
<protein>
    <submittedName>
        <fullName evidence="17">PAS domain S-box protein</fullName>
    </submittedName>
</protein>
<keyword evidence="18" id="KW-1185">Reference proteome</keyword>
<evidence type="ECO:0000259" key="15">
    <source>
        <dbReference type="PROSITE" id="PS50112"/>
    </source>
</evidence>